<evidence type="ECO:0000256" key="1">
    <source>
        <dbReference type="ARBA" id="ARBA00004463"/>
    </source>
</evidence>
<reference evidence="8" key="1">
    <citation type="submission" date="2025-08" db="UniProtKB">
        <authorList>
            <consortium name="RefSeq"/>
        </authorList>
    </citation>
    <scope>IDENTIFICATION</scope>
    <source>
        <tissue evidence="8">Blood</tissue>
    </source>
</reference>
<dbReference type="CDD" id="cd07920">
    <property type="entry name" value="Pumilio"/>
    <property type="match status" value="1"/>
</dbReference>
<dbReference type="Gene3D" id="1.25.10.10">
    <property type="entry name" value="Leucine-rich Repeat Variant"/>
    <property type="match status" value="1"/>
</dbReference>
<dbReference type="GO" id="GO:0035196">
    <property type="term" value="P:miRNA processing"/>
    <property type="evidence" value="ECO:0007669"/>
    <property type="project" value="TreeGrafter"/>
</dbReference>
<dbReference type="AlphaFoldDB" id="A0A9W3GML1"/>
<keyword evidence="4" id="KW-0694">RNA-binding</keyword>
<evidence type="ECO:0000256" key="2">
    <source>
        <dbReference type="ARBA" id="ARBA00022490"/>
    </source>
</evidence>
<sequence length="982" mass="105817">MNHDFQALALESRGMGELLPTKKFWEPDDSTKDGQKGIFLGDDEWRETAWGTSHHSMSQPIMVQRRSGQGFHGNSEVNAILSPRSESGGLGVSMVEYVLSSSPADKLDSRFRKGTFGTRDAETDGPEKGDQKGKASPFEEDQNRDLKQGDDDDSKINGRGLPNGMDADCKDFNRTPGSRQASPTEVVERLGPANPPEGLGPLPNPTANKPLVEEFSNPETQNLDAMEQVGLDSLQFDYPGNQVPMDSSGATVGLFDYSSQQQLFQRTNALTVQQLTAAQQQQYALATAQQPHIAGVFSAGLAPAAFVPNPYIISAAPPGTDPYTAAGLAAAATLAGPAVVPPQYYGVPWGVYPANLFQQQAAAAANNTANQQAASQAQPGQQQVLRAGAGQRPLTPSQGQQGQQAESLAAANPTLAFGQGLATGMPGYQVLAPTAYYDQTGALVVGPGARTGLGAPVRLMAPTPVLISSAAAQAAAAAAAGGTANSLTGSTNGLFRPIGTQPPPQQQQQQPSTNLQSNSFYGSTSLTNSSQSSSLFSHGPGQPGSTSLGFGSSSSLGAAIGSALSGFGSSGGLTNGSGRYISAAPGAEAKYRSATSTSSLFSSSSQLFPPSRLRYNRSDIMPSGRSRLLEDFRNNRFPNLQLRDLIGHIVEFSQDQHGSRFIQQKLERATPAERQMVFNEILQAAYQLMTDVFGNYVIQKFFEFGSLDQKLALATRIRGHVLPLALQMYGCRVIQKALESISSDQQSEMVKELDGHVLKCVKDQNGNHVVQKCIECVQPQSLQFIIDAFKGQVFVLSTHPYGCRVIQRILEHCTAEQTLPILEELHQHTEQLVQDQYGNYVIQHVLEHGRPEDKSKIVSEIRGKVLALSQHKFASNVVEKCVTHASRAERALLIDEVCCQNDGPHSALYTMMKDQYANYVVQKMIDMAEPAQRKIIMHKIRPHITTLRKYTYGKHILAKLEKYYLKNSPDLGPIGGPPNGML</sequence>
<evidence type="ECO:0000313" key="8">
    <source>
        <dbReference type="RefSeq" id="XP_010945678.1"/>
    </source>
</evidence>
<dbReference type="PANTHER" id="PTHR12537:SF52">
    <property type="entry name" value="PUMILIO HOMOLOG 2"/>
    <property type="match status" value="1"/>
</dbReference>
<accession>A0A9W3GML1</accession>
<dbReference type="CTD" id="23369"/>
<evidence type="ECO:0000259" key="7">
    <source>
        <dbReference type="PROSITE" id="PS50303"/>
    </source>
</evidence>
<dbReference type="GO" id="GO:0043488">
    <property type="term" value="P:regulation of mRNA stability"/>
    <property type="evidence" value="ECO:0007669"/>
    <property type="project" value="TreeGrafter"/>
</dbReference>
<comment type="subcellular location">
    <subcellularLocation>
        <location evidence="1">Cytoplasmic granule</location>
    </subcellularLocation>
</comment>
<dbReference type="InterPro" id="IPR033712">
    <property type="entry name" value="Pumilio_RNA-bd"/>
</dbReference>
<keyword evidence="2" id="KW-0963">Cytoplasm</keyword>
<feature type="compositionally biased region" description="Basic and acidic residues" evidence="6">
    <location>
        <begin position="119"/>
        <end position="133"/>
    </location>
</feature>
<gene>
    <name evidence="8" type="primary">PUM2</name>
</gene>
<evidence type="ECO:0000256" key="3">
    <source>
        <dbReference type="ARBA" id="ARBA00022737"/>
    </source>
</evidence>
<feature type="compositionally biased region" description="Low complexity" evidence="6">
    <location>
        <begin position="523"/>
        <end position="537"/>
    </location>
</feature>
<dbReference type="InterPro" id="IPR033133">
    <property type="entry name" value="PUM-HD"/>
</dbReference>
<dbReference type="InterPro" id="IPR001313">
    <property type="entry name" value="Pumilio_RNA-bd_rpt"/>
</dbReference>
<protein>
    <submittedName>
        <fullName evidence="8">Pumilio homolog 2 isoform X7</fullName>
    </submittedName>
</protein>
<evidence type="ECO:0000256" key="6">
    <source>
        <dbReference type="SAM" id="MobiDB-lite"/>
    </source>
</evidence>
<feature type="compositionally biased region" description="Polar residues" evidence="6">
    <location>
        <begin position="512"/>
        <end position="522"/>
    </location>
</feature>
<feature type="region of interest" description="Disordered" evidence="6">
    <location>
        <begin position="106"/>
        <end position="202"/>
    </location>
</feature>
<dbReference type="InterPro" id="IPR016024">
    <property type="entry name" value="ARM-type_fold"/>
</dbReference>
<dbReference type="GO" id="GO:0005829">
    <property type="term" value="C:cytosol"/>
    <property type="evidence" value="ECO:0007669"/>
    <property type="project" value="TreeGrafter"/>
</dbReference>
<feature type="compositionally biased region" description="Low complexity" evidence="6">
    <location>
        <begin position="190"/>
        <end position="201"/>
    </location>
</feature>
<feature type="repeat" description="Pumilio" evidence="5">
    <location>
        <begin position="788"/>
        <end position="823"/>
    </location>
</feature>
<dbReference type="GO" id="GO:0003730">
    <property type="term" value="F:mRNA 3'-UTR binding"/>
    <property type="evidence" value="ECO:0007669"/>
    <property type="project" value="TreeGrafter"/>
</dbReference>
<feature type="repeat" description="Pumilio" evidence="5">
    <location>
        <begin position="680"/>
        <end position="715"/>
    </location>
</feature>
<proteinExistence type="predicted"/>
<dbReference type="PROSITE" id="PS50302">
    <property type="entry name" value="PUM"/>
    <property type="match status" value="8"/>
</dbReference>
<dbReference type="PANTHER" id="PTHR12537">
    <property type="entry name" value="RNA BINDING PROTEIN PUMILIO-RELATED"/>
    <property type="match status" value="1"/>
</dbReference>
<feature type="repeat" description="Pumilio" evidence="5">
    <location>
        <begin position="860"/>
        <end position="895"/>
    </location>
</feature>
<dbReference type="SMART" id="SM00025">
    <property type="entry name" value="Pumilio"/>
    <property type="match status" value="8"/>
</dbReference>
<dbReference type="PROSITE" id="PS50303">
    <property type="entry name" value="PUM_HD"/>
    <property type="match status" value="1"/>
</dbReference>
<dbReference type="FunFam" id="1.25.10.10:FF:000004">
    <property type="entry name" value="Pumilio homolog 1 isoform 2"/>
    <property type="match status" value="1"/>
</dbReference>
<name>A0A9W3GML1_CAMBA</name>
<keyword evidence="3" id="KW-0677">Repeat</keyword>
<feature type="domain" description="PUM-HD" evidence="7">
    <location>
        <begin position="624"/>
        <end position="964"/>
    </location>
</feature>
<organism evidence="8">
    <name type="scientific">Camelus bactrianus</name>
    <name type="common">Bactrian camel</name>
    <dbReference type="NCBI Taxonomy" id="9837"/>
    <lineage>
        <taxon>Eukaryota</taxon>
        <taxon>Metazoa</taxon>
        <taxon>Chordata</taxon>
        <taxon>Craniata</taxon>
        <taxon>Vertebrata</taxon>
        <taxon>Euteleostomi</taxon>
        <taxon>Mammalia</taxon>
        <taxon>Eutheria</taxon>
        <taxon>Laurasiatheria</taxon>
        <taxon>Artiodactyla</taxon>
        <taxon>Tylopoda</taxon>
        <taxon>Camelidae</taxon>
        <taxon>Camelus</taxon>
    </lineage>
</organism>
<dbReference type="RefSeq" id="XP_010945678.1">
    <property type="nucleotide sequence ID" value="XM_010947376.2"/>
</dbReference>
<dbReference type="Pfam" id="PF00806">
    <property type="entry name" value="PUF"/>
    <property type="match status" value="8"/>
</dbReference>
<feature type="region of interest" description="Disordered" evidence="6">
    <location>
        <begin position="488"/>
        <end position="549"/>
    </location>
</feature>
<dbReference type="InterPro" id="IPR011989">
    <property type="entry name" value="ARM-like"/>
</dbReference>
<feature type="repeat" description="Pumilio" evidence="5">
    <location>
        <begin position="824"/>
        <end position="859"/>
    </location>
</feature>
<feature type="repeat" description="Pumilio" evidence="5">
    <location>
        <begin position="896"/>
        <end position="938"/>
    </location>
</feature>
<evidence type="ECO:0000256" key="4">
    <source>
        <dbReference type="ARBA" id="ARBA00022884"/>
    </source>
</evidence>
<evidence type="ECO:0000256" key="5">
    <source>
        <dbReference type="PROSITE-ProRule" id="PRU00317"/>
    </source>
</evidence>
<feature type="repeat" description="Pumilio" evidence="5">
    <location>
        <begin position="752"/>
        <end position="787"/>
    </location>
</feature>
<dbReference type="SUPFAM" id="SSF48371">
    <property type="entry name" value="ARM repeat"/>
    <property type="match status" value="1"/>
</dbReference>
<feature type="repeat" description="Pumilio" evidence="5">
    <location>
        <begin position="644"/>
        <end position="679"/>
    </location>
</feature>
<feature type="repeat" description="Pumilio" evidence="5">
    <location>
        <begin position="716"/>
        <end position="751"/>
    </location>
</feature>